<dbReference type="Pfam" id="PF18130">
    <property type="entry name" value="ATPgrasp_N"/>
    <property type="match status" value="1"/>
</dbReference>
<reference evidence="6 7" key="1">
    <citation type="submission" date="2016-01" db="EMBL/GenBank/DDBJ databases">
        <title>Whole genome sequence and analysis of Micromonospora rosaria DSM 803, which can produce antibacterial substance rosamicin.</title>
        <authorList>
            <person name="Yang H."/>
            <person name="He X."/>
            <person name="Zhu D."/>
        </authorList>
    </citation>
    <scope>NUCLEOTIDE SEQUENCE [LARGE SCALE GENOMIC DNA]</scope>
    <source>
        <strain evidence="6 7">DSM 803</strain>
    </source>
</reference>
<dbReference type="InterPro" id="IPR041472">
    <property type="entry name" value="BL00235/CARNS1_N"/>
</dbReference>
<dbReference type="Gene3D" id="3.30.470.20">
    <property type="entry name" value="ATP-grasp fold, B domain"/>
    <property type="match status" value="1"/>
</dbReference>
<organism evidence="6 7">
    <name type="scientific">Micromonospora rosaria</name>
    <dbReference type="NCBI Taxonomy" id="47874"/>
    <lineage>
        <taxon>Bacteria</taxon>
        <taxon>Bacillati</taxon>
        <taxon>Actinomycetota</taxon>
        <taxon>Actinomycetes</taxon>
        <taxon>Micromonosporales</taxon>
        <taxon>Micromonosporaceae</taxon>
        <taxon>Micromonospora</taxon>
    </lineage>
</organism>
<evidence type="ECO:0000313" key="7">
    <source>
        <dbReference type="Proteomes" id="UP000070620"/>
    </source>
</evidence>
<feature type="domain" description="ATP-grasp" evidence="5">
    <location>
        <begin position="101"/>
        <end position="299"/>
    </location>
</feature>
<sequence>MQRYREYLLASAAARHRLWLFNPQPPDWQQPYLTGATQVDVLDRDAVLAQARELAANRPVRGVLSWDETLVVNTAHVAAALGLPGATVDGIEACRDKHRTRRLLTAAGLPQPRYGWADDAEAAVTLAEHIGFPVVVKPRGMGASIGVALALDAPQARAAFQIADEASRIGAVAYHGGALVEEYLTGPEISMDAAVVDGEYVPLFLARKQVGMHPYFEELGHVVDPADPLREDPDLLRILRAAHQVIGLRYGITHTELKLTDCGPVIVEINGRLGGDLIPLLGSLATGIDPGAAVVDVALARRPQVDATRHRVVGIRFGYPPADCRVDAVQVPAADEQAGILHAAVLVEPGTELRLPPGGYISRHSYVICAGATAGECDDRLAAAAAAVRMRGQALTGTSAG</sequence>
<dbReference type="SMART" id="SM01209">
    <property type="entry name" value="GARS_A"/>
    <property type="match status" value="1"/>
</dbReference>
<dbReference type="GO" id="GO:0005524">
    <property type="term" value="F:ATP binding"/>
    <property type="evidence" value="ECO:0007669"/>
    <property type="project" value="UniProtKB-UniRule"/>
</dbReference>
<dbReference type="Proteomes" id="UP000070620">
    <property type="component" value="Unassembled WGS sequence"/>
</dbReference>
<dbReference type="PROSITE" id="PS50975">
    <property type="entry name" value="ATP_GRASP"/>
    <property type="match status" value="1"/>
</dbReference>
<dbReference type="PANTHER" id="PTHR43585:SF2">
    <property type="entry name" value="ATP-GRASP ENZYME FSQD"/>
    <property type="match status" value="1"/>
</dbReference>
<dbReference type="OrthoDB" id="24041at2"/>
<dbReference type="Gene3D" id="3.40.50.20">
    <property type="match status" value="1"/>
</dbReference>
<dbReference type="GO" id="GO:0046872">
    <property type="term" value="F:metal ion binding"/>
    <property type="evidence" value="ECO:0007669"/>
    <property type="project" value="InterPro"/>
</dbReference>
<dbReference type="GO" id="GO:0016874">
    <property type="term" value="F:ligase activity"/>
    <property type="evidence" value="ECO:0007669"/>
    <property type="project" value="UniProtKB-KW"/>
</dbReference>
<dbReference type="Pfam" id="PF13535">
    <property type="entry name" value="ATP-grasp_4"/>
    <property type="match status" value="1"/>
</dbReference>
<comment type="caution">
    <text evidence="6">The sequence shown here is derived from an EMBL/GenBank/DDBJ whole genome shotgun (WGS) entry which is preliminary data.</text>
</comment>
<proteinExistence type="predicted"/>
<keyword evidence="2 4" id="KW-0547">Nucleotide-binding</keyword>
<protein>
    <submittedName>
        <fullName evidence="6">ATP-binding protein</fullName>
    </submittedName>
</protein>
<keyword evidence="3 4" id="KW-0067">ATP-binding</keyword>
<evidence type="ECO:0000256" key="1">
    <source>
        <dbReference type="ARBA" id="ARBA00022598"/>
    </source>
</evidence>
<dbReference type="AlphaFoldDB" id="A0A136PVB1"/>
<gene>
    <name evidence="6" type="ORF">AWW66_08285</name>
</gene>
<keyword evidence="7" id="KW-1185">Reference proteome</keyword>
<name>A0A136PVB1_9ACTN</name>
<keyword evidence="1" id="KW-0436">Ligase</keyword>
<evidence type="ECO:0000313" key="6">
    <source>
        <dbReference type="EMBL" id="KXK62471.1"/>
    </source>
</evidence>
<dbReference type="InterPro" id="IPR052032">
    <property type="entry name" value="ATP-dep_AA_Ligase"/>
</dbReference>
<accession>A0A136PVB1</accession>
<dbReference type="Pfam" id="PF18603">
    <property type="entry name" value="LAL_C2"/>
    <property type="match status" value="1"/>
</dbReference>
<dbReference type="EMBL" id="LRQV01000019">
    <property type="protein sequence ID" value="KXK62471.1"/>
    <property type="molecule type" value="Genomic_DNA"/>
</dbReference>
<evidence type="ECO:0000256" key="3">
    <source>
        <dbReference type="ARBA" id="ARBA00022840"/>
    </source>
</evidence>
<evidence type="ECO:0000256" key="2">
    <source>
        <dbReference type="ARBA" id="ARBA00022741"/>
    </source>
</evidence>
<dbReference type="SUPFAM" id="SSF56059">
    <property type="entry name" value="Glutathione synthetase ATP-binding domain-like"/>
    <property type="match status" value="1"/>
</dbReference>
<dbReference type="InterPro" id="IPR040570">
    <property type="entry name" value="LAL_C2"/>
</dbReference>
<evidence type="ECO:0000256" key="4">
    <source>
        <dbReference type="PROSITE-ProRule" id="PRU00409"/>
    </source>
</evidence>
<dbReference type="InterPro" id="IPR011761">
    <property type="entry name" value="ATP-grasp"/>
</dbReference>
<dbReference type="PANTHER" id="PTHR43585">
    <property type="entry name" value="FUMIPYRROLE BIOSYNTHESIS PROTEIN C"/>
    <property type="match status" value="1"/>
</dbReference>
<evidence type="ECO:0000259" key="5">
    <source>
        <dbReference type="PROSITE" id="PS50975"/>
    </source>
</evidence>